<evidence type="ECO:0000313" key="2">
    <source>
        <dbReference type="Proteomes" id="UP000278962"/>
    </source>
</evidence>
<gene>
    <name evidence="1" type="ORF">C8N24_1030</name>
</gene>
<dbReference type="Proteomes" id="UP000278962">
    <property type="component" value="Unassembled WGS sequence"/>
</dbReference>
<organism evidence="1 2">
    <name type="scientific">Solirubrobacter pauli</name>
    <dbReference type="NCBI Taxonomy" id="166793"/>
    <lineage>
        <taxon>Bacteria</taxon>
        <taxon>Bacillati</taxon>
        <taxon>Actinomycetota</taxon>
        <taxon>Thermoleophilia</taxon>
        <taxon>Solirubrobacterales</taxon>
        <taxon>Solirubrobacteraceae</taxon>
        <taxon>Solirubrobacter</taxon>
    </lineage>
</organism>
<sequence length="141" mass="13804">MTLAEDLALLAPRAPGLDVLLAAGDVGEVLLAGGALPPDPCHAIRERVAMTRGAPGVSDAGEARAELVAALDAGLELPSALPLRLGVLAALASAGGIAGDALAGPAREAAQDVASGVVQLVADPDGLVPELADGLRRVLDA</sequence>
<reference evidence="1 2" key="1">
    <citation type="submission" date="2018-10" db="EMBL/GenBank/DDBJ databases">
        <title>Genomic Encyclopedia of Archaeal and Bacterial Type Strains, Phase II (KMG-II): from individual species to whole genera.</title>
        <authorList>
            <person name="Goeker M."/>
        </authorList>
    </citation>
    <scope>NUCLEOTIDE SEQUENCE [LARGE SCALE GENOMIC DNA]</scope>
    <source>
        <strain evidence="1 2">DSM 14954</strain>
    </source>
</reference>
<dbReference type="RefSeq" id="WP_121248626.1">
    <property type="nucleotide sequence ID" value="NZ_RBIL01000001.1"/>
</dbReference>
<comment type="caution">
    <text evidence="1">The sequence shown here is derived from an EMBL/GenBank/DDBJ whole genome shotgun (WGS) entry which is preliminary data.</text>
</comment>
<name>A0A660LBC4_9ACTN</name>
<evidence type="ECO:0000313" key="1">
    <source>
        <dbReference type="EMBL" id="RKQ91210.1"/>
    </source>
</evidence>
<proteinExistence type="predicted"/>
<dbReference type="EMBL" id="RBIL01000001">
    <property type="protein sequence ID" value="RKQ91210.1"/>
    <property type="molecule type" value="Genomic_DNA"/>
</dbReference>
<accession>A0A660LBC4</accession>
<protein>
    <submittedName>
        <fullName evidence="1">Uncharacterized protein</fullName>
    </submittedName>
</protein>
<dbReference type="AlphaFoldDB" id="A0A660LBC4"/>
<keyword evidence="2" id="KW-1185">Reference proteome</keyword>